<dbReference type="InterPro" id="IPR050661">
    <property type="entry name" value="BglG_antiterminators"/>
</dbReference>
<sequence length="646" mass="75081">MRRDLILQYLYQKGKSLTSHELETEFAISNRTLRNELKELNVIGEKSGFVIQKKRGEGYFLHVINQEMVQSYLREIKGALAPDLPRVRVSNIIMLLLQTTEFQTIDMFADSLMISRSTVFSDMVEVEKQVRIFDLKVETKSRYGVRLLGDETNFRRAFSYFLSQRETGLLKKSNYLNFEKAFPFEEIRTVLSEEVQNNHLKLSYFALENILVHIQVLSFRVTQHNFILPNQEKKLDVSLIKPSYMNIAKRICEILSELYHVVLPESEIIYLAAHLSGKSSVDDIEEHEKNDLKQKLKQCLEKLDQTFLTQFRVDPLLLDMLLMHMYPLLRRLYFNLKLTNPLIDDVYSRYSDVFMIALKFSEMIKEIWGFELSSDEMGYLTMHFAAHMEREKNKQLSSYKKILLSYGSGAGSADLLKMKLASLFQGATIDIVLYSDFQSVQLEEYDLLVSSHPIRLDNSSIPYIQVAPILTETDIQRIRRTLTRYPVSRVKENAPTLLSLFHSELFYIEESRESFDYKAFIKEKAKRVVELGFATPDFPDLVVEREEKISTILQNGIAGPHALKMVAIQDSISVVIFKNPPTYDGKVVQILFLINLRAGDLFLHKELSRLFLHLMDHPEAKQKVLKSNNFNDFQYEISKILFQNGS</sequence>
<dbReference type="InterPro" id="IPR007737">
    <property type="entry name" value="Mga_HTH"/>
</dbReference>
<dbReference type="InterPro" id="IPR013196">
    <property type="entry name" value="HTH_11"/>
</dbReference>
<dbReference type="Gene3D" id="1.10.1790.10">
    <property type="entry name" value="PRD domain"/>
    <property type="match status" value="2"/>
</dbReference>
<dbReference type="Proteomes" id="UP000501868">
    <property type="component" value="Chromosome"/>
</dbReference>
<evidence type="ECO:0000313" key="10">
    <source>
        <dbReference type="Proteomes" id="UP000501868"/>
    </source>
</evidence>
<dbReference type="Pfam" id="PF08279">
    <property type="entry name" value="HTH_11"/>
    <property type="match status" value="1"/>
</dbReference>
<reference evidence="9 10" key="1">
    <citation type="submission" date="2020-04" db="EMBL/GenBank/DDBJ databases">
        <title>Genome-Wide Identification of 5-Methylcytosine Sites in Bacterial Genomes By High-Throughput Sequencing of MspJI Restriction Fragments.</title>
        <authorList>
            <person name="Wu V."/>
        </authorList>
    </citation>
    <scope>NUCLEOTIDE SEQUENCE [LARGE SCALE GENOMIC DNA]</scope>
    <source>
        <strain evidence="9 10">S2</strain>
    </source>
</reference>
<dbReference type="InterPro" id="IPR036390">
    <property type="entry name" value="WH_DNA-bd_sf"/>
</dbReference>
<keyword evidence="1" id="KW-0808">Transferase</keyword>
<dbReference type="SUPFAM" id="SSF55804">
    <property type="entry name" value="Phoshotransferase/anion transport protein"/>
    <property type="match status" value="1"/>
</dbReference>
<evidence type="ECO:0000259" key="6">
    <source>
        <dbReference type="PROSITE" id="PS51094"/>
    </source>
</evidence>
<keyword evidence="4" id="KW-0010">Activator</keyword>
<dbReference type="SUPFAM" id="SSF46785">
    <property type="entry name" value="Winged helix' DNA-binding domain"/>
    <property type="match status" value="1"/>
</dbReference>
<dbReference type="InterPro" id="IPR016152">
    <property type="entry name" value="PTrfase/Anion_transptr"/>
</dbReference>
<dbReference type="PROSITE" id="PS51099">
    <property type="entry name" value="PTS_EIIB_TYPE_2"/>
    <property type="match status" value="1"/>
</dbReference>
<dbReference type="SUPFAM" id="SSF52794">
    <property type="entry name" value="PTS system IIB component-like"/>
    <property type="match status" value="1"/>
</dbReference>
<keyword evidence="3" id="KW-0805">Transcription regulation</keyword>
<feature type="domain" description="PTS EIIA type-2" evidence="6">
    <location>
        <begin position="499"/>
        <end position="644"/>
    </location>
</feature>
<keyword evidence="5" id="KW-0804">Transcription</keyword>
<dbReference type="InterPro" id="IPR036388">
    <property type="entry name" value="WH-like_DNA-bd_sf"/>
</dbReference>
<evidence type="ECO:0000259" key="7">
    <source>
        <dbReference type="PROSITE" id="PS51099"/>
    </source>
</evidence>
<feature type="domain" description="PTS EIIB type-2" evidence="7">
    <location>
        <begin position="400"/>
        <end position="490"/>
    </location>
</feature>
<dbReference type="AlphaFoldDB" id="A0A6H1NWA0"/>
<keyword evidence="2" id="KW-0677">Repeat</keyword>
<dbReference type="InterPro" id="IPR036095">
    <property type="entry name" value="PTS_EIIB-like_sf"/>
</dbReference>
<evidence type="ECO:0000313" key="9">
    <source>
        <dbReference type="EMBL" id="QIZ05546.1"/>
    </source>
</evidence>
<dbReference type="EMBL" id="CP051128">
    <property type="protein sequence ID" value="QIZ05546.1"/>
    <property type="molecule type" value="Genomic_DNA"/>
</dbReference>
<dbReference type="PROSITE" id="PS51094">
    <property type="entry name" value="PTS_EIIA_TYPE_2"/>
    <property type="match status" value="1"/>
</dbReference>
<dbReference type="InterPro" id="IPR002178">
    <property type="entry name" value="PTS_EIIA_type-2_dom"/>
</dbReference>
<dbReference type="Pfam" id="PF00359">
    <property type="entry name" value="PTS_EIIA_2"/>
    <property type="match status" value="1"/>
</dbReference>
<accession>A0A6H1NWA0</accession>
<dbReference type="Pfam" id="PF05043">
    <property type="entry name" value="Mga"/>
    <property type="match status" value="1"/>
</dbReference>
<reference evidence="9 10" key="2">
    <citation type="submission" date="2020-04" db="EMBL/GenBank/DDBJ databases">
        <authorList>
            <person name="Fomenkov A."/>
            <person name="Anton B.P."/>
            <person name="Roberts R.J."/>
        </authorList>
    </citation>
    <scope>NUCLEOTIDE SEQUENCE [LARGE SCALE GENOMIC DNA]</scope>
    <source>
        <strain evidence="9 10">S2</strain>
    </source>
</reference>
<protein>
    <submittedName>
        <fullName evidence="9">BglG family transcription antiterminator</fullName>
    </submittedName>
</protein>
<dbReference type="Gene3D" id="3.40.50.2300">
    <property type="match status" value="1"/>
</dbReference>
<feature type="domain" description="PRD" evidence="8">
    <location>
        <begin position="175"/>
        <end position="285"/>
    </location>
</feature>
<dbReference type="GO" id="GO:0008982">
    <property type="term" value="F:protein-N(PI)-phosphohistidine-sugar phosphotransferase activity"/>
    <property type="evidence" value="ECO:0007669"/>
    <property type="project" value="InterPro"/>
</dbReference>
<dbReference type="PANTHER" id="PTHR30185:SF13">
    <property type="entry name" value="LICABCH OPERON REGULATOR-RELATED"/>
    <property type="match status" value="1"/>
</dbReference>
<dbReference type="Pfam" id="PF00874">
    <property type="entry name" value="PRD"/>
    <property type="match status" value="2"/>
</dbReference>
<dbReference type="PROSITE" id="PS51372">
    <property type="entry name" value="PRD_2"/>
    <property type="match status" value="2"/>
</dbReference>
<dbReference type="InterPro" id="IPR013011">
    <property type="entry name" value="PTS_EIIB_2"/>
</dbReference>
<name>A0A6H1NWA0_PRIMG</name>
<dbReference type="SUPFAM" id="SSF63520">
    <property type="entry name" value="PTS-regulatory domain, PRD"/>
    <property type="match status" value="2"/>
</dbReference>
<feature type="domain" description="PRD" evidence="8">
    <location>
        <begin position="287"/>
        <end position="394"/>
    </location>
</feature>
<evidence type="ECO:0000256" key="3">
    <source>
        <dbReference type="ARBA" id="ARBA00023015"/>
    </source>
</evidence>
<dbReference type="GO" id="GO:0009401">
    <property type="term" value="P:phosphoenolpyruvate-dependent sugar phosphotransferase system"/>
    <property type="evidence" value="ECO:0007669"/>
    <property type="project" value="InterPro"/>
</dbReference>
<evidence type="ECO:0000259" key="8">
    <source>
        <dbReference type="PROSITE" id="PS51372"/>
    </source>
</evidence>
<dbReference type="Gene3D" id="3.40.930.10">
    <property type="entry name" value="Mannitol-specific EII, Chain A"/>
    <property type="match status" value="1"/>
</dbReference>
<dbReference type="CDD" id="cd05568">
    <property type="entry name" value="PTS_IIB_bgl_like"/>
    <property type="match status" value="1"/>
</dbReference>
<organism evidence="9 10">
    <name type="scientific">Priestia megaterium</name>
    <name type="common">Bacillus megaterium</name>
    <dbReference type="NCBI Taxonomy" id="1404"/>
    <lineage>
        <taxon>Bacteria</taxon>
        <taxon>Bacillati</taxon>
        <taxon>Bacillota</taxon>
        <taxon>Bacilli</taxon>
        <taxon>Bacillales</taxon>
        <taxon>Bacillaceae</taxon>
        <taxon>Priestia</taxon>
    </lineage>
</organism>
<dbReference type="InterPro" id="IPR036634">
    <property type="entry name" value="PRD_sf"/>
</dbReference>
<evidence type="ECO:0000256" key="5">
    <source>
        <dbReference type="ARBA" id="ARBA00023163"/>
    </source>
</evidence>
<evidence type="ECO:0000256" key="2">
    <source>
        <dbReference type="ARBA" id="ARBA00022737"/>
    </source>
</evidence>
<proteinExistence type="predicted"/>
<dbReference type="Gene3D" id="1.10.10.10">
    <property type="entry name" value="Winged helix-like DNA-binding domain superfamily/Winged helix DNA-binding domain"/>
    <property type="match status" value="1"/>
</dbReference>
<evidence type="ECO:0000256" key="4">
    <source>
        <dbReference type="ARBA" id="ARBA00023159"/>
    </source>
</evidence>
<dbReference type="InterPro" id="IPR011608">
    <property type="entry name" value="PRD"/>
</dbReference>
<dbReference type="PANTHER" id="PTHR30185">
    <property type="entry name" value="CRYPTIC BETA-GLUCOSIDE BGL OPERON ANTITERMINATOR"/>
    <property type="match status" value="1"/>
</dbReference>
<gene>
    <name evidence="9" type="ORF">HFZ78_01250</name>
</gene>
<dbReference type="GO" id="GO:0006355">
    <property type="term" value="P:regulation of DNA-templated transcription"/>
    <property type="evidence" value="ECO:0007669"/>
    <property type="project" value="InterPro"/>
</dbReference>
<evidence type="ECO:0000256" key="1">
    <source>
        <dbReference type="ARBA" id="ARBA00022679"/>
    </source>
</evidence>